<reference evidence="2 3" key="1">
    <citation type="submission" date="2021-03" db="EMBL/GenBank/DDBJ databases">
        <title>Plant growth promoting bacteria isolated from wild legumes nodules and trapping Phaseolus vulgaris L. nodules in the center and southern Mexico.</title>
        <authorList>
            <person name="Estrada P."/>
        </authorList>
    </citation>
    <scope>NUCLEOTIDE SEQUENCE [LARGE SCALE GENOMIC DNA]</scope>
    <source>
        <strain evidence="2 3">MaGu-431</strain>
    </source>
</reference>
<evidence type="ECO:0000313" key="3">
    <source>
        <dbReference type="Proteomes" id="UP000666661"/>
    </source>
</evidence>
<evidence type="ECO:0000313" key="2">
    <source>
        <dbReference type="EMBL" id="MBP0604514.1"/>
    </source>
</evidence>
<comment type="caution">
    <text evidence="2">The sequence shown here is derived from an EMBL/GenBank/DDBJ whole genome shotgun (WGS) entry which is preliminary data.</text>
</comment>
<protein>
    <submittedName>
        <fullName evidence="2">YnjH family protein</fullName>
    </submittedName>
</protein>
<dbReference type="Pfam" id="PF07383">
    <property type="entry name" value="DUF1496"/>
    <property type="match status" value="1"/>
</dbReference>
<dbReference type="InterPro" id="IPR009971">
    <property type="entry name" value="DUF1496"/>
</dbReference>
<dbReference type="EMBL" id="JAGIQF010000015">
    <property type="protein sequence ID" value="MBP0604514.1"/>
    <property type="molecule type" value="Genomic_DNA"/>
</dbReference>
<feature type="chain" id="PRO_5046503229" evidence="1">
    <location>
        <begin position="20"/>
        <end position="105"/>
    </location>
</feature>
<dbReference type="Proteomes" id="UP000666661">
    <property type="component" value="Unassembled WGS sequence"/>
</dbReference>
<feature type="signal peptide" evidence="1">
    <location>
        <begin position="1"/>
        <end position="19"/>
    </location>
</feature>
<gene>
    <name evidence="2" type="ORF">J8I01_18605</name>
</gene>
<keyword evidence="1" id="KW-0732">Signal</keyword>
<dbReference type="RefSeq" id="WP_209794993.1">
    <property type="nucleotide sequence ID" value="NZ_JAGIQF010000015.1"/>
</dbReference>
<accession>A0ABS4BAJ1</accession>
<sequence>MIRTAFCLFALGGLCPVLAAPASNTLSHSVGTELVLPLGSLPERVCWYQDQKYSLGARIQQGDLWLECAPQNVQESNGPLAWREPAVLQPLDEDASNKVTIRVGQ</sequence>
<organism evidence="2 3">
    <name type="scientific">Aeromonas sanarellii</name>
    <dbReference type="NCBI Taxonomy" id="633415"/>
    <lineage>
        <taxon>Bacteria</taxon>
        <taxon>Pseudomonadati</taxon>
        <taxon>Pseudomonadota</taxon>
        <taxon>Gammaproteobacteria</taxon>
        <taxon>Aeromonadales</taxon>
        <taxon>Aeromonadaceae</taxon>
        <taxon>Aeromonas</taxon>
    </lineage>
</organism>
<proteinExistence type="predicted"/>
<keyword evidence="3" id="KW-1185">Reference proteome</keyword>
<name>A0ABS4BAJ1_9GAMM</name>
<evidence type="ECO:0000256" key="1">
    <source>
        <dbReference type="SAM" id="SignalP"/>
    </source>
</evidence>